<accession>A0A0K8P9Z7</accession>
<protein>
    <submittedName>
        <fullName evidence="1">Uncharacterized protein</fullName>
    </submittedName>
</protein>
<keyword evidence="2" id="KW-1185">Reference proteome</keyword>
<dbReference type="EMBL" id="BBYR01000115">
    <property type="protein sequence ID" value="GAP38985.1"/>
    <property type="molecule type" value="Genomic_DNA"/>
</dbReference>
<proteinExistence type="predicted"/>
<reference evidence="1 2" key="2">
    <citation type="journal article" date="2016" name="Science">
        <title>A bacterium that degrades and assimilates poly(ethylene terephthalate).</title>
        <authorList>
            <person name="Yoshida S."/>
            <person name="Hiraga K."/>
            <person name="Takehana T."/>
            <person name="Taniguchi I."/>
            <person name="Yamaji H."/>
            <person name="Maeda Y."/>
            <person name="Toyohara K."/>
            <person name="Miyamoto K."/>
            <person name="Kimura Y."/>
            <person name="Oda K."/>
        </authorList>
    </citation>
    <scope>NUCLEOTIDE SEQUENCE [LARGE SCALE GENOMIC DNA]</scope>
    <source>
        <strain evidence="2">NBRC 110686 / TISTR 2288 / 201-F6</strain>
    </source>
</reference>
<dbReference type="AlphaFoldDB" id="A0A0K8P9Z7"/>
<reference evidence="2" key="1">
    <citation type="submission" date="2015-07" db="EMBL/GenBank/DDBJ databases">
        <title>Discovery of a poly(ethylene terephthalate assimilation.</title>
        <authorList>
            <person name="Yoshida S."/>
            <person name="Hiraga K."/>
            <person name="Takehana T."/>
            <person name="Taniguchi I."/>
            <person name="Yamaji H."/>
            <person name="Maeda Y."/>
            <person name="Toyohara K."/>
            <person name="Miyamoto K."/>
            <person name="Kimura Y."/>
            <person name="Oda K."/>
        </authorList>
    </citation>
    <scope>NUCLEOTIDE SEQUENCE [LARGE SCALE GENOMIC DNA]</scope>
    <source>
        <strain evidence="2">NBRC 110686 / TISTR 2288 / 201-F6</strain>
    </source>
</reference>
<dbReference type="Proteomes" id="UP000037660">
    <property type="component" value="Unassembled WGS sequence"/>
</dbReference>
<evidence type="ECO:0000313" key="2">
    <source>
        <dbReference type="Proteomes" id="UP000037660"/>
    </source>
</evidence>
<name>A0A0K8P9Z7_PISS1</name>
<comment type="caution">
    <text evidence="1">The sequence shown here is derived from an EMBL/GenBank/DDBJ whole genome shotgun (WGS) entry which is preliminary data.</text>
</comment>
<organism evidence="1 2">
    <name type="scientific">Piscinibacter sakaiensis</name>
    <name type="common">Ideonella sakaiensis</name>
    <dbReference type="NCBI Taxonomy" id="1547922"/>
    <lineage>
        <taxon>Bacteria</taxon>
        <taxon>Pseudomonadati</taxon>
        <taxon>Pseudomonadota</taxon>
        <taxon>Betaproteobacteria</taxon>
        <taxon>Burkholderiales</taxon>
        <taxon>Sphaerotilaceae</taxon>
        <taxon>Piscinibacter</taxon>
    </lineage>
</organism>
<sequence>MIRFERDGVAESISAGNGEQTGMKWLADEKNCLLVKEGEGWCRR</sequence>
<gene>
    <name evidence="1" type="ORF">ISF6_0404</name>
</gene>
<evidence type="ECO:0000313" key="1">
    <source>
        <dbReference type="EMBL" id="GAP38985.1"/>
    </source>
</evidence>